<keyword evidence="8" id="KW-0904">Protein phosphatase</keyword>
<evidence type="ECO:0000259" key="24">
    <source>
        <dbReference type="PROSITE" id="PS50853"/>
    </source>
</evidence>
<evidence type="ECO:0000256" key="2">
    <source>
        <dbReference type="ARBA" id="ARBA00010504"/>
    </source>
</evidence>
<name>A0A8B8XL32_BALMU</name>
<dbReference type="FunFam" id="2.60.40.10:FF:000010">
    <property type="entry name" value="receptor-type tyrosine-protein phosphatase delta isoform X1"/>
    <property type="match status" value="1"/>
</dbReference>
<dbReference type="GO" id="GO:0005886">
    <property type="term" value="C:plasma membrane"/>
    <property type="evidence" value="ECO:0007669"/>
    <property type="project" value="UniProtKB-ARBA"/>
</dbReference>
<dbReference type="PROSITE" id="PS50055">
    <property type="entry name" value="TYR_PHOSPHATASE_PTP"/>
    <property type="match status" value="2"/>
</dbReference>
<evidence type="ECO:0000256" key="16">
    <source>
        <dbReference type="ARBA" id="ARBA00053769"/>
    </source>
</evidence>
<feature type="domain" description="Ig-like" evidence="23">
    <location>
        <begin position="24"/>
        <end position="114"/>
    </location>
</feature>
<evidence type="ECO:0000259" key="21">
    <source>
        <dbReference type="PROSITE" id="PS50055"/>
    </source>
</evidence>
<evidence type="ECO:0000256" key="20">
    <source>
        <dbReference type="SAM" id="SignalP"/>
    </source>
</evidence>
<dbReference type="GO" id="GO:0099054">
    <property type="term" value="P:presynapse assembly"/>
    <property type="evidence" value="ECO:0007669"/>
    <property type="project" value="UniProtKB-ARBA"/>
</dbReference>
<comment type="catalytic activity">
    <reaction evidence="15">
        <text>O-phospho-L-tyrosyl-[protein] + H2O = L-tyrosyl-[protein] + phosphate</text>
        <dbReference type="Rhea" id="RHEA:10684"/>
        <dbReference type="Rhea" id="RHEA-COMP:10136"/>
        <dbReference type="Rhea" id="RHEA-COMP:20101"/>
        <dbReference type="ChEBI" id="CHEBI:15377"/>
        <dbReference type="ChEBI" id="CHEBI:43474"/>
        <dbReference type="ChEBI" id="CHEBI:46858"/>
        <dbReference type="ChEBI" id="CHEBI:61978"/>
        <dbReference type="EC" id="3.1.3.48"/>
    </reaction>
</comment>
<evidence type="ECO:0000256" key="3">
    <source>
        <dbReference type="ARBA" id="ARBA00013064"/>
    </source>
</evidence>
<dbReference type="Gene3D" id="3.90.190.10">
    <property type="entry name" value="Protein tyrosine phosphatase superfamily"/>
    <property type="match status" value="2"/>
</dbReference>
<feature type="domain" description="Tyrosine specific protein phosphatases" evidence="22">
    <location>
        <begin position="1125"/>
        <end position="1196"/>
    </location>
</feature>
<evidence type="ECO:0000256" key="9">
    <source>
        <dbReference type="ARBA" id="ARBA00022989"/>
    </source>
</evidence>
<dbReference type="InterPro" id="IPR036116">
    <property type="entry name" value="FN3_sf"/>
</dbReference>
<feature type="transmembrane region" description="Helical" evidence="19">
    <location>
        <begin position="856"/>
        <end position="879"/>
    </location>
</feature>
<keyword evidence="11" id="KW-1015">Disulfide bond</keyword>
<dbReference type="FunFam" id="2.60.40.10:FF:000181">
    <property type="entry name" value="receptor-type tyrosine-protein phosphatase delta isoform X4"/>
    <property type="match status" value="1"/>
</dbReference>
<evidence type="ECO:0000256" key="12">
    <source>
        <dbReference type="ARBA" id="ARBA00023170"/>
    </source>
</evidence>
<dbReference type="SUPFAM" id="SSF48726">
    <property type="entry name" value="Immunoglobulin"/>
    <property type="match status" value="3"/>
</dbReference>
<evidence type="ECO:0000256" key="5">
    <source>
        <dbReference type="ARBA" id="ARBA00022729"/>
    </source>
</evidence>
<dbReference type="CDD" id="cd14628">
    <property type="entry name" value="R-PTP-D-2"/>
    <property type="match status" value="1"/>
</dbReference>
<evidence type="ECO:0000256" key="19">
    <source>
        <dbReference type="SAM" id="Phobius"/>
    </source>
</evidence>
<dbReference type="Pfam" id="PF13927">
    <property type="entry name" value="Ig_3"/>
    <property type="match status" value="1"/>
</dbReference>
<evidence type="ECO:0000256" key="11">
    <source>
        <dbReference type="ARBA" id="ARBA00023157"/>
    </source>
</evidence>
<dbReference type="InterPro" id="IPR050713">
    <property type="entry name" value="RTP_Phos/Ushers"/>
</dbReference>
<feature type="chain" id="PRO_5034130811" description="Receptor-type tyrosine-protein phosphatase delta" evidence="20">
    <location>
        <begin position="21"/>
        <end position="1505"/>
    </location>
</feature>
<feature type="domain" description="Tyrosine specific protein phosphatases" evidence="22">
    <location>
        <begin position="1414"/>
        <end position="1487"/>
    </location>
</feature>
<feature type="domain" description="Fibronectin type-III" evidence="24">
    <location>
        <begin position="325"/>
        <end position="415"/>
    </location>
</feature>
<dbReference type="GO" id="GO:0098978">
    <property type="term" value="C:glutamatergic synapse"/>
    <property type="evidence" value="ECO:0007669"/>
    <property type="project" value="UniProtKB-ARBA"/>
</dbReference>
<organism evidence="25 26">
    <name type="scientific">Balaenoptera musculus</name>
    <name type="common">Blue whale</name>
    <dbReference type="NCBI Taxonomy" id="9771"/>
    <lineage>
        <taxon>Eukaryota</taxon>
        <taxon>Metazoa</taxon>
        <taxon>Chordata</taxon>
        <taxon>Craniata</taxon>
        <taxon>Vertebrata</taxon>
        <taxon>Euteleostomi</taxon>
        <taxon>Mammalia</taxon>
        <taxon>Eutheria</taxon>
        <taxon>Laurasiatheria</taxon>
        <taxon>Artiodactyla</taxon>
        <taxon>Whippomorpha</taxon>
        <taxon>Cetacea</taxon>
        <taxon>Mysticeti</taxon>
        <taxon>Balaenopteridae</taxon>
        <taxon>Balaenoptera</taxon>
    </lineage>
</organism>
<dbReference type="RefSeq" id="XP_036710191.1">
    <property type="nucleotide sequence ID" value="XM_036854296.1"/>
</dbReference>
<evidence type="ECO:0000256" key="17">
    <source>
        <dbReference type="ARBA" id="ARBA00074819"/>
    </source>
</evidence>
<dbReference type="InterPro" id="IPR013783">
    <property type="entry name" value="Ig-like_fold"/>
</dbReference>
<dbReference type="InterPro" id="IPR003599">
    <property type="entry name" value="Ig_sub"/>
</dbReference>
<dbReference type="InterPro" id="IPR029021">
    <property type="entry name" value="Prot-tyrosine_phosphatase-like"/>
</dbReference>
<dbReference type="SUPFAM" id="SSF52799">
    <property type="entry name" value="(Phosphotyrosine protein) phosphatases II"/>
    <property type="match status" value="2"/>
</dbReference>
<dbReference type="GO" id="GO:0099537">
    <property type="term" value="P:trans-synaptic signaling"/>
    <property type="evidence" value="ECO:0007669"/>
    <property type="project" value="UniProtKB-ARBA"/>
</dbReference>
<dbReference type="Pfam" id="PF07679">
    <property type="entry name" value="I-set"/>
    <property type="match status" value="2"/>
</dbReference>
<dbReference type="SUPFAM" id="SSF49265">
    <property type="entry name" value="Fibronectin type III"/>
    <property type="match status" value="3"/>
</dbReference>
<evidence type="ECO:0000259" key="22">
    <source>
        <dbReference type="PROSITE" id="PS50056"/>
    </source>
</evidence>
<comment type="function">
    <text evidence="16">Can bidirectionally induce pre- and post-synaptic differentiation of neurons by mediating interaction with IL1RAP and IL1RAPL1 trans-synaptically. Involved in pre-synaptic differentiation through interaction with SLITRK2.</text>
</comment>
<dbReference type="FunFam" id="3.90.190.10:FF:000001">
    <property type="entry name" value="Receptor-type tyrosine-protein phosphatase F isoform A"/>
    <property type="match status" value="1"/>
</dbReference>
<dbReference type="PROSITE" id="PS00383">
    <property type="entry name" value="TYR_PHOSPHATASE_1"/>
    <property type="match status" value="2"/>
</dbReference>
<dbReference type="InterPro" id="IPR013098">
    <property type="entry name" value="Ig_I-set"/>
</dbReference>
<feature type="compositionally biased region" description="Basic and acidic residues" evidence="18">
    <location>
        <begin position="903"/>
        <end position="912"/>
    </location>
</feature>
<dbReference type="InterPro" id="IPR007110">
    <property type="entry name" value="Ig-like_dom"/>
</dbReference>
<keyword evidence="7" id="KW-0378">Hydrolase</keyword>
<feature type="domain" description="Fibronectin type-III" evidence="24">
    <location>
        <begin position="420"/>
        <end position="516"/>
    </location>
</feature>
<evidence type="ECO:0000256" key="1">
    <source>
        <dbReference type="ARBA" id="ARBA00004479"/>
    </source>
</evidence>
<dbReference type="SMART" id="SM00194">
    <property type="entry name" value="PTPc"/>
    <property type="match status" value="2"/>
</dbReference>
<dbReference type="Proteomes" id="UP000694857">
    <property type="component" value="Chromosome 6"/>
</dbReference>
<evidence type="ECO:0000256" key="6">
    <source>
        <dbReference type="ARBA" id="ARBA00022737"/>
    </source>
</evidence>
<keyword evidence="10 19" id="KW-0472">Membrane</keyword>
<dbReference type="PRINTS" id="PR00700">
    <property type="entry name" value="PRTYPHPHTASE"/>
</dbReference>
<keyword evidence="12 26" id="KW-0675">Receptor</keyword>
<dbReference type="Pfam" id="PF00102">
    <property type="entry name" value="Y_phosphatase"/>
    <property type="match status" value="2"/>
</dbReference>
<feature type="domain" description="Ig-like" evidence="23">
    <location>
        <begin position="236"/>
        <end position="318"/>
    </location>
</feature>
<dbReference type="PROSITE" id="PS50056">
    <property type="entry name" value="TYR_PHOSPHATASE_2"/>
    <property type="match status" value="2"/>
</dbReference>
<keyword evidence="5 20" id="KW-0732">Signal</keyword>
<dbReference type="GeneID" id="118896478"/>
<keyword evidence="13" id="KW-0325">Glycoprotein</keyword>
<keyword evidence="9 19" id="KW-1133">Transmembrane helix</keyword>
<sequence length="1505" mass="169472">MVRVARPLLLLLAVFLHADAETPPRFTRTPVDQTGVSGGVASFICQATGDPRPKIVWNKKGKKVSNQRFEVIEFDDGSGSVLRIQPLRTPRDEAIYECVASNNVGEISVSTRLTVLREDQIPRGFPTIDMGPQLKVVERTRTATMLCAASGNPDPEITWFKDFLPVDTSNNNGRIKQLRSESIGGTPIRGALQIEQSEESDQGKYECVATNSAGTRYSAPANLYVRELREVRRVPPRFSIPPTNHEIMPGGSVNITCVAVGSPMPYVKWMLGAEDLTPEDDMPIGRNVLELNDVRQSANYTCVAMSTLGVIEAIAQITVKALPKPPGTPVVTESTATSITLTWDSGNPEPVSYYIIQHKPKNSEEPYKEIDGVATTRYSVAGLSPYSDYEFRVVAVNNIGRGPPSEPVLTQTSEQAPSSAPRDVQARMLSSTTILVQWKEPEEPNGQIQGYRVYYTMDPTQHVNNWMKHNVADSQITTIGNLVPQKTYSVKVLAFTSIGDGPLSSDIQVITQTGVPGQPLNFKAEPESETSILLSWTPPRSDTIANYELVYKDGEHGKEQRITIEPGTSYRLQGLRPNSLYYFRLAARSPQGLGASTAEISARTMQSMFAKNFHVKAVMKTSVLLSWEIPENYNSAMPFKILYDDGKMVEEVDGRATQKLIVNLKPEKSYSFVLTNRGNSAGGLQHRVTAKTAPDVLRTKPAFIGKTNLDGMITVQLPEVPANENIKGYYIIIVPLKKSRGKFIKPWDSPDEMELDELLKEISRKRRSIRYGREVELKPYIAAHFDVLPTEFTLGDDKHYGGFTNKQLQSGQEYVFFVLAVMEHAESKMYATSPYSDPVVSMDLDPQPITDEEEGLIWVVGPVLAVVFIICIVIAILLYKSKPDRKRAESDSRKSSIPNSKEVPSHHPTDPVELRRLNFQTPGMASHPPIPILELADHIERLKANDNLKFSQEYESIDPGQQFTWEHSNLEVNKPKNRYANVIAYDHSRVLLSAIEGIPGSDYVNANYIDGYRKQNAYIATQGSLPETFGDFWRMIWEQRSATVVMMTKLEERSRVKCDQYWPSRGTETHGLVQVTLLDTVELATYCVRTFALYKNGSSEKREVRQFQFTAWPDHGVPEHPTPFLAFLRRVKTCNPPDAGPMVVHCSAGVGRTGCFIVIDAMLERIKHEKTVDIYGHVTLMRAQRNYMVQTEDQYIFIHDALSEAVTCGDTEVPARNLYAYIQKLTQRETGENVTGMELEFKRLASSKAHTSRFISANLPCNKFKNRLVNIMPYESTRVCLQPIRGVEGSDYINASFIDGYRQQKAYIATQGPLAETTEDFWRMLWEHNSTIVVMLTKLREMGREKCHQYWPAERSARYQYFVVDPMAEYNMPQYILREFKVTDARDGQSRTVRQFQFTDWPEQGVPKSGEGFIDFIGQVHKTKEQFGQDGPISVHCSAGVGRTGVFITLSIVLERMRYEGVVDIFQTVKMLRTQRPAMVQTEDQYQFCYRAALEYLGSFDHYAT</sequence>
<feature type="domain" description="Tyrosine-protein phosphatase" evidence="21">
    <location>
        <begin position="950"/>
        <end position="1205"/>
    </location>
</feature>
<dbReference type="InterPro" id="IPR000242">
    <property type="entry name" value="PTP_cat"/>
</dbReference>
<evidence type="ECO:0000259" key="23">
    <source>
        <dbReference type="PROSITE" id="PS50835"/>
    </source>
</evidence>
<evidence type="ECO:0000256" key="10">
    <source>
        <dbReference type="ARBA" id="ARBA00023136"/>
    </source>
</evidence>
<keyword evidence="6" id="KW-0677">Repeat</keyword>
<dbReference type="GO" id="GO:0004725">
    <property type="term" value="F:protein tyrosine phosphatase activity"/>
    <property type="evidence" value="ECO:0007669"/>
    <property type="project" value="UniProtKB-EC"/>
</dbReference>
<evidence type="ECO:0000256" key="14">
    <source>
        <dbReference type="ARBA" id="ARBA00023319"/>
    </source>
</evidence>
<dbReference type="PROSITE" id="PS50835">
    <property type="entry name" value="IG_LIKE"/>
    <property type="match status" value="3"/>
</dbReference>
<dbReference type="CDD" id="cd05738">
    <property type="entry name" value="IgI_2_RPTP_IIa_LAR_like"/>
    <property type="match status" value="1"/>
</dbReference>
<dbReference type="GO" id="GO:0098609">
    <property type="term" value="P:cell-cell adhesion"/>
    <property type="evidence" value="ECO:0007669"/>
    <property type="project" value="UniProtKB-ARBA"/>
</dbReference>
<dbReference type="PANTHER" id="PTHR46957">
    <property type="entry name" value="CYTOKINE RECEPTOR"/>
    <property type="match status" value="1"/>
</dbReference>
<protein>
    <recommendedName>
        <fullName evidence="17">Receptor-type tyrosine-protein phosphatase delta</fullName>
        <ecNumber evidence="3">3.1.3.48</ecNumber>
    </recommendedName>
</protein>
<evidence type="ECO:0000256" key="7">
    <source>
        <dbReference type="ARBA" id="ARBA00022801"/>
    </source>
</evidence>
<gene>
    <name evidence="26" type="primary">PTPRD</name>
</gene>
<feature type="signal peptide" evidence="20">
    <location>
        <begin position="1"/>
        <end position="20"/>
    </location>
</feature>
<dbReference type="FunFam" id="2.60.40.10:FF:000027">
    <property type="entry name" value="receptor-type tyrosine-protein phosphatase delta isoform X1"/>
    <property type="match status" value="1"/>
</dbReference>
<dbReference type="InterPro" id="IPR003595">
    <property type="entry name" value="Tyr_Pase_cat"/>
</dbReference>
<dbReference type="FunFam" id="2.60.40.10:FF:000023">
    <property type="entry name" value="receptor-type tyrosine-protein phosphatase delta isoform X2"/>
    <property type="match status" value="1"/>
</dbReference>
<feature type="domain" description="Tyrosine-protein phosphatase" evidence="21">
    <location>
        <begin position="1237"/>
        <end position="1496"/>
    </location>
</feature>
<dbReference type="SMART" id="SM00409">
    <property type="entry name" value="IG"/>
    <property type="match status" value="4"/>
</dbReference>
<evidence type="ECO:0000256" key="13">
    <source>
        <dbReference type="ARBA" id="ARBA00023180"/>
    </source>
</evidence>
<dbReference type="InterPro" id="IPR000387">
    <property type="entry name" value="Tyr_Pase_dom"/>
</dbReference>
<evidence type="ECO:0000256" key="15">
    <source>
        <dbReference type="ARBA" id="ARBA00051722"/>
    </source>
</evidence>
<evidence type="ECO:0000256" key="8">
    <source>
        <dbReference type="ARBA" id="ARBA00022912"/>
    </source>
</evidence>
<dbReference type="PROSITE" id="PS50853">
    <property type="entry name" value="FN3"/>
    <property type="match status" value="3"/>
</dbReference>
<comment type="subcellular location">
    <subcellularLocation>
        <location evidence="1">Membrane</location>
        <topology evidence="1">Single-pass type I membrane protein</topology>
    </subcellularLocation>
</comment>
<keyword evidence="14" id="KW-0393">Immunoglobulin domain</keyword>
<dbReference type="InterPro" id="IPR003961">
    <property type="entry name" value="FN3_dom"/>
</dbReference>
<dbReference type="InterPro" id="IPR016130">
    <property type="entry name" value="Tyr_Pase_AS"/>
</dbReference>
<dbReference type="CTD" id="5789"/>
<evidence type="ECO:0000256" key="4">
    <source>
        <dbReference type="ARBA" id="ARBA00022692"/>
    </source>
</evidence>
<dbReference type="CDD" id="cd00063">
    <property type="entry name" value="FN3"/>
    <property type="match status" value="4"/>
</dbReference>
<keyword evidence="4 19" id="KW-0812">Transmembrane</keyword>
<dbReference type="SMART" id="SM00060">
    <property type="entry name" value="FN3"/>
    <property type="match status" value="4"/>
</dbReference>
<dbReference type="FunFam" id="2.60.40.10:FF:000068">
    <property type="entry name" value="receptor-type tyrosine-protein phosphatase delta isoform X1"/>
    <property type="match status" value="1"/>
</dbReference>
<keyword evidence="25" id="KW-1185">Reference proteome</keyword>
<feature type="region of interest" description="Disordered" evidence="18">
    <location>
        <begin position="887"/>
        <end position="912"/>
    </location>
</feature>
<feature type="domain" description="Fibronectin type-III" evidence="24">
    <location>
        <begin position="518"/>
        <end position="607"/>
    </location>
</feature>
<evidence type="ECO:0000256" key="18">
    <source>
        <dbReference type="SAM" id="MobiDB-lite"/>
    </source>
</evidence>
<dbReference type="PANTHER" id="PTHR46957:SF11">
    <property type="entry name" value="PROTEIN-TYROSINE-PHOSPHATASE"/>
    <property type="match status" value="1"/>
</dbReference>
<dbReference type="Pfam" id="PF00041">
    <property type="entry name" value="fn3"/>
    <property type="match status" value="3"/>
</dbReference>
<feature type="domain" description="Ig-like" evidence="23">
    <location>
        <begin position="126"/>
        <end position="224"/>
    </location>
</feature>
<dbReference type="CDD" id="cd14624">
    <property type="entry name" value="R-PTPc-D-1"/>
    <property type="match status" value="1"/>
</dbReference>
<dbReference type="InterPro" id="IPR045905">
    <property type="entry name" value="R-PTP-delta_cat"/>
</dbReference>
<dbReference type="SMART" id="SM00404">
    <property type="entry name" value="PTPc_motif"/>
    <property type="match status" value="2"/>
</dbReference>
<dbReference type="FunFam" id="2.60.40.10:FF:000036">
    <property type="entry name" value="receptor-type tyrosine-protein phosphatase delta isoform X1"/>
    <property type="match status" value="1"/>
</dbReference>
<dbReference type="FunFam" id="3.90.190.10:FF:000002">
    <property type="entry name" value="receptor-type tyrosine-protein phosphatase delta isoform X2"/>
    <property type="match status" value="1"/>
</dbReference>
<evidence type="ECO:0000313" key="25">
    <source>
        <dbReference type="Proteomes" id="UP000694857"/>
    </source>
</evidence>
<accession>A0A8B8XL32</accession>
<dbReference type="SMART" id="SM00408">
    <property type="entry name" value="IGc2"/>
    <property type="match status" value="3"/>
</dbReference>
<reference evidence="26" key="1">
    <citation type="submission" date="2025-08" db="UniProtKB">
        <authorList>
            <consortium name="RefSeq"/>
        </authorList>
    </citation>
    <scope>IDENTIFICATION</scope>
    <source>
        <tissue evidence="26">Epidermis and Blubber</tissue>
    </source>
</reference>
<comment type="similarity">
    <text evidence="2">Belongs to the protein-tyrosine phosphatase family. Receptor class 2A subfamily.</text>
</comment>
<dbReference type="EC" id="3.1.3.48" evidence="3"/>
<dbReference type="CDD" id="cd05739">
    <property type="entry name" value="IgI_3_RPTP_IIa_LAR_like"/>
    <property type="match status" value="1"/>
</dbReference>
<dbReference type="InterPro" id="IPR036179">
    <property type="entry name" value="Ig-like_dom_sf"/>
</dbReference>
<dbReference type="FunFam" id="2.60.40.10:FF:000015">
    <property type="entry name" value="receptor-type tyrosine-protein phosphatase delta isoform X2"/>
    <property type="match status" value="1"/>
</dbReference>
<dbReference type="InterPro" id="IPR003598">
    <property type="entry name" value="Ig_sub2"/>
</dbReference>
<evidence type="ECO:0000313" key="26">
    <source>
        <dbReference type="RefSeq" id="XP_036710191.1"/>
    </source>
</evidence>
<proteinExistence type="inferred from homology"/>
<dbReference type="Gene3D" id="2.60.40.10">
    <property type="entry name" value="Immunoglobulins"/>
    <property type="match status" value="7"/>
</dbReference>